<dbReference type="Proteomes" id="UP001500843">
    <property type="component" value="Unassembled WGS sequence"/>
</dbReference>
<dbReference type="PANTHER" id="PTHR30363">
    <property type="entry name" value="HTH-TYPE TRANSCRIPTIONAL REGULATOR SRLR-RELATED"/>
    <property type="match status" value="1"/>
</dbReference>
<name>A0ABP8XL35_9MICO</name>
<sequence length="254" mass="27257">MRAPQRREEIVRMARSNGLASVEHLAEVFGVTQSTIRRDLSTLDKSNQLARTYGGVIAVRSPHHEASLQERASECHGAKDAIGRWAAGQVEPGQTVLLDAGTTTARVAAHLHGTSPLTVVTSGLTPFFELADDSGMERILLGGEYREVSQSFVGPLTEAALDRWSFDRAFLGADAVTAERGICEASPVQTRLKELMARAGDQVYVLAHAAKLGATPFNAWVHLPGKWTLVTDAGATAEQLAPFESRGITTVLAD</sequence>
<dbReference type="SUPFAM" id="SSF46785">
    <property type="entry name" value="Winged helix' DNA-binding domain"/>
    <property type="match status" value="1"/>
</dbReference>
<evidence type="ECO:0000313" key="4">
    <source>
        <dbReference type="EMBL" id="GAA4710406.1"/>
    </source>
</evidence>
<dbReference type="EMBL" id="BAABHM010000016">
    <property type="protein sequence ID" value="GAA4710406.1"/>
    <property type="molecule type" value="Genomic_DNA"/>
</dbReference>
<dbReference type="Pfam" id="PF00455">
    <property type="entry name" value="DeoRC"/>
    <property type="match status" value="1"/>
</dbReference>
<dbReference type="Gene3D" id="1.10.10.10">
    <property type="entry name" value="Winged helix-like DNA-binding domain superfamily/Winged helix DNA-binding domain"/>
    <property type="match status" value="1"/>
</dbReference>
<dbReference type="InterPro" id="IPR036390">
    <property type="entry name" value="WH_DNA-bd_sf"/>
</dbReference>
<dbReference type="InterPro" id="IPR001034">
    <property type="entry name" value="DeoR_HTH"/>
</dbReference>
<dbReference type="InterPro" id="IPR037171">
    <property type="entry name" value="NagB/RpiA_transferase-like"/>
</dbReference>
<evidence type="ECO:0000256" key="1">
    <source>
        <dbReference type="ARBA" id="ARBA00023015"/>
    </source>
</evidence>
<organism evidence="4 5">
    <name type="scientific">Promicromonospora umidemergens</name>
    <dbReference type="NCBI Taxonomy" id="629679"/>
    <lineage>
        <taxon>Bacteria</taxon>
        <taxon>Bacillati</taxon>
        <taxon>Actinomycetota</taxon>
        <taxon>Actinomycetes</taxon>
        <taxon>Micrococcales</taxon>
        <taxon>Promicromonosporaceae</taxon>
        <taxon>Promicromonospora</taxon>
    </lineage>
</organism>
<protein>
    <submittedName>
        <fullName evidence="4">DeoR/GlpR family DNA-binding transcription regulator</fullName>
    </submittedName>
</protein>
<dbReference type="PRINTS" id="PR00037">
    <property type="entry name" value="HTHLACR"/>
</dbReference>
<comment type="caution">
    <text evidence="4">The sequence shown here is derived from an EMBL/GenBank/DDBJ whole genome shotgun (WGS) entry which is preliminary data.</text>
</comment>
<evidence type="ECO:0000313" key="5">
    <source>
        <dbReference type="Proteomes" id="UP001500843"/>
    </source>
</evidence>
<keyword evidence="5" id="KW-1185">Reference proteome</keyword>
<feature type="domain" description="HTH deoR-type" evidence="3">
    <location>
        <begin position="3"/>
        <end position="58"/>
    </location>
</feature>
<keyword evidence="2" id="KW-0804">Transcription</keyword>
<dbReference type="SUPFAM" id="SSF100950">
    <property type="entry name" value="NagB/RpiA/CoA transferase-like"/>
    <property type="match status" value="1"/>
</dbReference>
<dbReference type="Pfam" id="PF08220">
    <property type="entry name" value="HTH_DeoR"/>
    <property type="match status" value="1"/>
</dbReference>
<dbReference type="InterPro" id="IPR050313">
    <property type="entry name" value="Carb_Metab_HTH_regulators"/>
</dbReference>
<dbReference type="InterPro" id="IPR036388">
    <property type="entry name" value="WH-like_DNA-bd_sf"/>
</dbReference>
<dbReference type="InterPro" id="IPR014036">
    <property type="entry name" value="DeoR-like_C"/>
</dbReference>
<dbReference type="PANTHER" id="PTHR30363:SF44">
    <property type="entry name" value="AGA OPERON TRANSCRIPTIONAL REPRESSOR-RELATED"/>
    <property type="match status" value="1"/>
</dbReference>
<dbReference type="SMART" id="SM00420">
    <property type="entry name" value="HTH_DEOR"/>
    <property type="match status" value="1"/>
</dbReference>
<dbReference type="SMART" id="SM01134">
    <property type="entry name" value="DeoRC"/>
    <property type="match status" value="1"/>
</dbReference>
<proteinExistence type="predicted"/>
<dbReference type="GO" id="GO:0003677">
    <property type="term" value="F:DNA binding"/>
    <property type="evidence" value="ECO:0007669"/>
    <property type="project" value="UniProtKB-KW"/>
</dbReference>
<reference evidence="5" key="1">
    <citation type="journal article" date="2019" name="Int. J. Syst. Evol. Microbiol.">
        <title>The Global Catalogue of Microorganisms (GCM) 10K type strain sequencing project: providing services to taxonomists for standard genome sequencing and annotation.</title>
        <authorList>
            <consortium name="The Broad Institute Genomics Platform"/>
            <consortium name="The Broad Institute Genome Sequencing Center for Infectious Disease"/>
            <person name="Wu L."/>
            <person name="Ma J."/>
        </authorList>
    </citation>
    <scope>NUCLEOTIDE SEQUENCE [LARGE SCALE GENOMIC DNA]</scope>
    <source>
        <strain evidence="5">JCM 17975</strain>
    </source>
</reference>
<gene>
    <name evidence="4" type="ORF">GCM10023198_36480</name>
</gene>
<accession>A0ABP8XL35</accession>
<evidence type="ECO:0000256" key="2">
    <source>
        <dbReference type="ARBA" id="ARBA00023163"/>
    </source>
</evidence>
<keyword evidence="4" id="KW-0238">DNA-binding</keyword>
<dbReference type="RefSeq" id="WP_253868251.1">
    <property type="nucleotide sequence ID" value="NZ_BAABHM010000016.1"/>
</dbReference>
<dbReference type="PROSITE" id="PS51000">
    <property type="entry name" value="HTH_DEOR_2"/>
    <property type="match status" value="1"/>
</dbReference>
<keyword evidence="1" id="KW-0805">Transcription regulation</keyword>
<evidence type="ECO:0000259" key="3">
    <source>
        <dbReference type="PROSITE" id="PS51000"/>
    </source>
</evidence>